<dbReference type="SUPFAM" id="SSF53474">
    <property type="entry name" value="alpha/beta-Hydrolases"/>
    <property type="match status" value="1"/>
</dbReference>
<reference evidence="3" key="1">
    <citation type="submission" date="2016-10" db="EMBL/GenBank/DDBJ databases">
        <authorList>
            <person name="Varghese N."/>
            <person name="Submissions S."/>
        </authorList>
    </citation>
    <scope>NUCLEOTIDE SEQUENCE [LARGE SCALE GENOMIC DNA]</scope>
    <source>
        <strain evidence="3">KHC7</strain>
    </source>
</reference>
<evidence type="ECO:0000313" key="2">
    <source>
        <dbReference type="EMBL" id="SDF62415.1"/>
    </source>
</evidence>
<dbReference type="OrthoDB" id="9786110at2"/>
<evidence type="ECO:0000313" key="3">
    <source>
        <dbReference type="Proteomes" id="UP000199355"/>
    </source>
</evidence>
<gene>
    <name evidence="2" type="ORF">SAMN05192586_10945</name>
</gene>
<protein>
    <submittedName>
        <fullName evidence="2">Carboxylesterase</fullName>
    </submittedName>
</protein>
<sequence length="265" mass="28005">MECLLLHGLGGTPDELTPLAQRLAAAGLRVSTPLLPGHGASEAAWLASAYGQWRAAARAAYAACAAQGPTLLGGYSLGGLLALDLAVEAAAQAPAHGEELPAPAGLLAVATPLFLHHWRPFFTVGWRCLALPLWSRLTPVLRLPPRSAASRAVAPWRGFETVCSLRHLRQMAQAQARVRRGLGLLRAPLCVIQLWSDASCHPYNAWYLARRAAAAPTRLHLLPVRSPHGGHLPISHRESRETVAALAVEFARSLSGGPGSAAPCA</sequence>
<dbReference type="InterPro" id="IPR029058">
    <property type="entry name" value="AB_hydrolase_fold"/>
</dbReference>
<organism evidence="2 3">
    <name type="scientific">Desulfovibrio legallii</name>
    <dbReference type="NCBI Taxonomy" id="571438"/>
    <lineage>
        <taxon>Bacteria</taxon>
        <taxon>Pseudomonadati</taxon>
        <taxon>Thermodesulfobacteriota</taxon>
        <taxon>Desulfovibrionia</taxon>
        <taxon>Desulfovibrionales</taxon>
        <taxon>Desulfovibrionaceae</taxon>
        <taxon>Desulfovibrio</taxon>
    </lineage>
</organism>
<dbReference type="InterPro" id="IPR022742">
    <property type="entry name" value="Hydrolase_4"/>
</dbReference>
<dbReference type="AlphaFoldDB" id="A0A1G7MKV7"/>
<feature type="domain" description="Serine aminopeptidase S33" evidence="1">
    <location>
        <begin position="3"/>
        <end position="223"/>
    </location>
</feature>
<dbReference type="RefSeq" id="WP_092153655.1">
    <property type="nucleotide sequence ID" value="NZ_FNBX01000009.1"/>
</dbReference>
<dbReference type="STRING" id="571438.SAMN05192586_10945"/>
<dbReference type="Pfam" id="PF12146">
    <property type="entry name" value="Hydrolase_4"/>
    <property type="match status" value="1"/>
</dbReference>
<accession>A0A1G7MKV7</accession>
<proteinExistence type="predicted"/>
<name>A0A1G7MKV7_9BACT</name>
<keyword evidence="3" id="KW-1185">Reference proteome</keyword>
<dbReference type="Proteomes" id="UP000199355">
    <property type="component" value="Unassembled WGS sequence"/>
</dbReference>
<dbReference type="EMBL" id="FNBX01000009">
    <property type="protein sequence ID" value="SDF62415.1"/>
    <property type="molecule type" value="Genomic_DNA"/>
</dbReference>
<evidence type="ECO:0000259" key="1">
    <source>
        <dbReference type="Pfam" id="PF12146"/>
    </source>
</evidence>
<dbReference type="Gene3D" id="3.40.50.1820">
    <property type="entry name" value="alpha/beta hydrolase"/>
    <property type="match status" value="1"/>
</dbReference>